<dbReference type="CDD" id="cd04301">
    <property type="entry name" value="NAT_SF"/>
    <property type="match status" value="1"/>
</dbReference>
<evidence type="ECO:0000256" key="1">
    <source>
        <dbReference type="ARBA" id="ARBA00022679"/>
    </source>
</evidence>
<keyword evidence="4" id="KW-0689">Ribosomal protein</keyword>
<dbReference type="STRING" id="745820.SAMN04488053_102383"/>
<dbReference type="GO" id="GO:0016747">
    <property type="term" value="F:acyltransferase activity, transferring groups other than amino-acyl groups"/>
    <property type="evidence" value="ECO:0007669"/>
    <property type="project" value="InterPro"/>
</dbReference>
<keyword evidence="2" id="KW-0012">Acyltransferase</keyword>
<evidence type="ECO:0000256" key="2">
    <source>
        <dbReference type="ARBA" id="ARBA00023315"/>
    </source>
</evidence>
<dbReference type="InterPro" id="IPR000182">
    <property type="entry name" value="GNAT_dom"/>
</dbReference>
<accession>A0A1H0D8R3</accession>
<keyword evidence="4" id="KW-0687">Ribonucleoprotein</keyword>
<evidence type="ECO:0000313" key="5">
    <source>
        <dbReference type="Proteomes" id="UP000198778"/>
    </source>
</evidence>
<evidence type="ECO:0000259" key="3">
    <source>
        <dbReference type="PROSITE" id="PS51186"/>
    </source>
</evidence>
<name>A0A1H0D8R3_9BACI</name>
<keyword evidence="5" id="KW-1185">Reference proteome</keyword>
<reference evidence="5" key="1">
    <citation type="submission" date="2016-10" db="EMBL/GenBank/DDBJ databases">
        <authorList>
            <person name="Varghese N."/>
            <person name="Submissions S."/>
        </authorList>
    </citation>
    <scope>NUCLEOTIDE SEQUENCE [LARGE SCALE GENOMIC DNA]</scope>
    <source>
        <strain evidence="5">CGMCC 1.10369</strain>
    </source>
</reference>
<dbReference type="PROSITE" id="PS51186">
    <property type="entry name" value="GNAT"/>
    <property type="match status" value="1"/>
</dbReference>
<evidence type="ECO:0000313" key="4">
    <source>
        <dbReference type="EMBL" id="SDN66459.1"/>
    </source>
</evidence>
<dbReference type="OrthoDB" id="9792929at2"/>
<organism evidence="4 5">
    <name type="scientific">Alkalicoccus daliensis</name>
    <dbReference type="NCBI Taxonomy" id="745820"/>
    <lineage>
        <taxon>Bacteria</taxon>
        <taxon>Bacillati</taxon>
        <taxon>Bacillota</taxon>
        <taxon>Bacilli</taxon>
        <taxon>Bacillales</taxon>
        <taxon>Bacillaceae</taxon>
        <taxon>Alkalicoccus</taxon>
    </lineage>
</organism>
<dbReference type="Proteomes" id="UP000198778">
    <property type="component" value="Unassembled WGS sequence"/>
</dbReference>
<sequence length="147" mass="17078">MRIERITYDTIPSVVKLFDAYRQFYKQPGDKKAAEEFLMERITKGESVIFAAYEDEQPAGFVQLYPTFSSVAMQKMYILNDLFVAENFRKSGVGRKLMETIFAFCKEDKARSVILETAADNYSAQRLYEQLGMKLDGVKHYEMNFES</sequence>
<gene>
    <name evidence="4" type="ORF">SAMN04488053_102383</name>
</gene>
<dbReference type="GO" id="GO:0005840">
    <property type="term" value="C:ribosome"/>
    <property type="evidence" value="ECO:0007669"/>
    <property type="project" value="UniProtKB-KW"/>
</dbReference>
<dbReference type="RefSeq" id="WP_090841838.1">
    <property type="nucleotide sequence ID" value="NZ_FNIL01000002.1"/>
</dbReference>
<proteinExistence type="predicted"/>
<dbReference type="SUPFAM" id="SSF55729">
    <property type="entry name" value="Acyl-CoA N-acyltransferases (Nat)"/>
    <property type="match status" value="1"/>
</dbReference>
<feature type="domain" description="N-acetyltransferase" evidence="3">
    <location>
        <begin position="1"/>
        <end position="147"/>
    </location>
</feature>
<dbReference type="PANTHER" id="PTHR43877">
    <property type="entry name" value="AMINOALKYLPHOSPHONATE N-ACETYLTRANSFERASE-RELATED-RELATED"/>
    <property type="match status" value="1"/>
</dbReference>
<dbReference type="InterPro" id="IPR016181">
    <property type="entry name" value="Acyl_CoA_acyltransferase"/>
</dbReference>
<keyword evidence="1" id="KW-0808">Transferase</keyword>
<dbReference type="PANTHER" id="PTHR43877:SF2">
    <property type="entry name" value="AMINOALKYLPHOSPHONATE N-ACETYLTRANSFERASE-RELATED"/>
    <property type="match status" value="1"/>
</dbReference>
<protein>
    <submittedName>
        <fullName evidence="4">Ribosomal protein S18 acetylase RimI</fullName>
    </submittedName>
</protein>
<dbReference type="EMBL" id="FNIL01000002">
    <property type="protein sequence ID" value="SDN66459.1"/>
    <property type="molecule type" value="Genomic_DNA"/>
</dbReference>
<dbReference type="Gene3D" id="3.40.630.30">
    <property type="match status" value="1"/>
</dbReference>
<dbReference type="InterPro" id="IPR050832">
    <property type="entry name" value="Bact_Acetyltransf"/>
</dbReference>
<dbReference type="AlphaFoldDB" id="A0A1H0D8R3"/>
<dbReference type="Pfam" id="PF00583">
    <property type="entry name" value="Acetyltransf_1"/>
    <property type="match status" value="1"/>
</dbReference>